<dbReference type="EMBL" id="JABFUD020000014">
    <property type="protein sequence ID" value="KAI5070227.1"/>
    <property type="molecule type" value="Genomic_DNA"/>
</dbReference>
<gene>
    <name evidence="2" type="ORF">GOP47_0014570</name>
</gene>
<dbReference type="PANTHER" id="PTHR31984">
    <property type="entry name" value="TRANSPORTER, PUTATIVE (DUF179)-RELATED"/>
    <property type="match status" value="1"/>
</dbReference>
<dbReference type="SUPFAM" id="SSF143456">
    <property type="entry name" value="VC0467-like"/>
    <property type="match status" value="1"/>
</dbReference>
<organism evidence="2 3">
    <name type="scientific">Adiantum capillus-veneris</name>
    <name type="common">Maidenhair fern</name>
    <dbReference type="NCBI Taxonomy" id="13818"/>
    <lineage>
        <taxon>Eukaryota</taxon>
        <taxon>Viridiplantae</taxon>
        <taxon>Streptophyta</taxon>
        <taxon>Embryophyta</taxon>
        <taxon>Tracheophyta</taxon>
        <taxon>Polypodiopsida</taxon>
        <taxon>Polypodiidae</taxon>
        <taxon>Polypodiales</taxon>
        <taxon>Pteridineae</taxon>
        <taxon>Pteridaceae</taxon>
        <taxon>Vittarioideae</taxon>
        <taxon>Adiantum</taxon>
    </lineage>
</organism>
<proteinExistence type="predicted"/>
<sequence>MEAVAPSHDPWCSSRSEAYFAIAHLRLQGLRNTWRSFNSPAWRASAHSANPHASLRLGIGSAAVNQVSTRFNTQYLLDFEHCHVCRGSAPRDSNGETAPEEEDHDKVLESTPTVRNEGSLNAENKGAGEDDWRAFRARLVVGEQAESAGSDHQGHEGLPRALSKKWAHPIPFPETGCLLVATEKLDGQAPFERSVILLLRLGSGKPQDGPFGIILNRPILHMTKESEPITERMAQMLRNCRLFYGGPLPADIFLLMQMTDGFNHLEEIMPGVYYGYAHGLQQVADLTIQDKILNDFRFYVGYAGWDFNQLKDEIAEALRFKVVRTFTVDVAIILHLSLKR</sequence>
<evidence type="ECO:0000313" key="2">
    <source>
        <dbReference type="EMBL" id="KAI5070227.1"/>
    </source>
</evidence>
<feature type="region of interest" description="Disordered" evidence="1">
    <location>
        <begin position="89"/>
        <end position="127"/>
    </location>
</feature>
<feature type="compositionally biased region" description="Polar residues" evidence="1">
    <location>
        <begin position="110"/>
        <end position="122"/>
    </location>
</feature>
<dbReference type="Proteomes" id="UP000886520">
    <property type="component" value="Chromosome 14"/>
</dbReference>
<keyword evidence="3" id="KW-1185">Reference proteome</keyword>
<evidence type="ECO:0008006" key="4">
    <source>
        <dbReference type="Google" id="ProtNLM"/>
    </source>
</evidence>
<accession>A0A9D4UMJ6</accession>
<dbReference type="OrthoDB" id="272750at2759"/>
<dbReference type="Pfam" id="PF02622">
    <property type="entry name" value="DUF179"/>
    <property type="match status" value="1"/>
</dbReference>
<protein>
    <recommendedName>
        <fullName evidence="4">Transcriptional regulator</fullName>
    </recommendedName>
</protein>
<dbReference type="InterPro" id="IPR003774">
    <property type="entry name" value="AlgH-like"/>
</dbReference>
<evidence type="ECO:0000313" key="3">
    <source>
        <dbReference type="Proteomes" id="UP000886520"/>
    </source>
</evidence>
<reference evidence="2" key="1">
    <citation type="submission" date="2021-01" db="EMBL/GenBank/DDBJ databases">
        <title>Adiantum capillus-veneris genome.</title>
        <authorList>
            <person name="Fang Y."/>
            <person name="Liao Q."/>
        </authorList>
    </citation>
    <scope>NUCLEOTIDE SEQUENCE</scope>
    <source>
        <strain evidence="2">H3</strain>
        <tissue evidence="2">Leaf</tissue>
    </source>
</reference>
<dbReference type="Gene3D" id="3.40.1740.10">
    <property type="entry name" value="VC0467-like"/>
    <property type="match status" value="1"/>
</dbReference>
<dbReference type="AlphaFoldDB" id="A0A9D4UMJ6"/>
<dbReference type="PANTHER" id="PTHR31984:SF11">
    <property type="entry name" value="TRANSPORTER, PUTATIVE (DUF179)-RELATED"/>
    <property type="match status" value="1"/>
</dbReference>
<name>A0A9D4UMJ6_ADICA</name>
<comment type="caution">
    <text evidence="2">The sequence shown here is derived from an EMBL/GenBank/DDBJ whole genome shotgun (WGS) entry which is preliminary data.</text>
</comment>
<evidence type="ECO:0000256" key="1">
    <source>
        <dbReference type="SAM" id="MobiDB-lite"/>
    </source>
</evidence>